<evidence type="ECO:0000313" key="1">
    <source>
        <dbReference type="EMBL" id="EAR13207.1"/>
    </source>
</evidence>
<proteinExistence type="predicted"/>
<dbReference type="RefSeq" id="WP_004569001.1">
    <property type="nucleotide sequence ID" value="NZ_CH724148.1"/>
</dbReference>
<gene>
    <name evidence="1" type="ORF">PI23P_01897</name>
</gene>
<comment type="caution">
    <text evidence="1">The sequence shown here is derived from an EMBL/GenBank/DDBJ whole genome shotgun (WGS) entry which is preliminary data.</text>
</comment>
<evidence type="ECO:0008006" key="3">
    <source>
        <dbReference type="Google" id="ProtNLM"/>
    </source>
</evidence>
<accession>A4BW66</accession>
<dbReference type="EMBL" id="AAOG01000001">
    <property type="protein sequence ID" value="EAR13207.1"/>
    <property type="molecule type" value="Genomic_DNA"/>
</dbReference>
<dbReference type="STRING" id="313594.PI23P_01897"/>
<name>A4BW66_9FLAO</name>
<evidence type="ECO:0000313" key="2">
    <source>
        <dbReference type="Proteomes" id="UP000003053"/>
    </source>
</evidence>
<dbReference type="Proteomes" id="UP000003053">
    <property type="component" value="Unassembled WGS sequence"/>
</dbReference>
<protein>
    <recommendedName>
        <fullName evidence="3">Outer membrane protein beta-barrel domain-containing protein</fullName>
    </recommendedName>
</protein>
<dbReference type="Gene3D" id="2.40.160.20">
    <property type="match status" value="1"/>
</dbReference>
<organism evidence="1 2">
    <name type="scientific">Polaribacter irgensii 23-P</name>
    <dbReference type="NCBI Taxonomy" id="313594"/>
    <lineage>
        <taxon>Bacteria</taxon>
        <taxon>Pseudomonadati</taxon>
        <taxon>Bacteroidota</taxon>
        <taxon>Flavobacteriia</taxon>
        <taxon>Flavobacteriales</taxon>
        <taxon>Flavobacteriaceae</taxon>
    </lineage>
</organism>
<sequence length="233" mass="27148">MATQFKQYLFTKGSKTESTCNFTSLFCFEYHLNKLPEKQVQKNENNPYFFPNNLLQVSYGTSAMDFGANRFFGMSLKVGNFESFGIPIFWVGAVKAKHSFSLTYQRLLFRTEKIFSIDCGMSITAFQTEAGKENVLAFSIFPTMRFYLMRRKRFDMYTNYSLIDPTLLTSGNLDNLKTRPKITYQDTMGFGFFFRKERSYNAEFRIMHYSNGNIFPQNSKVAVPVQFTFGKTF</sequence>
<keyword evidence="2" id="KW-1185">Reference proteome</keyword>
<dbReference type="AlphaFoldDB" id="A4BW66"/>
<dbReference type="Pfam" id="PF09411">
    <property type="entry name" value="PagL"/>
    <property type="match status" value="1"/>
</dbReference>
<dbReference type="InterPro" id="IPR018550">
    <property type="entry name" value="Lipid-A_deacylase-rel"/>
</dbReference>
<dbReference type="eggNOG" id="ENOG5033KJA">
    <property type="taxonomic scope" value="Bacteria"/>
</dbReference>
<dbReference type="OrthoDB" id="1196682at2"/>
<reference evidence="1 2" key="1">
    <citation type="submission" date="2006-02" db="EMBL/GenBank/DDBJ databases">
        <authorList>
            <person name="Murray A."/>
            <person name="Staley J."/>
            <person name="Ferriera S."/>
            <person name="Johnson J."/>
            <person name="Kravitz S."/>
            <person name="Halpern A."/>
            <person name="Remington K."/>
            <person name="Beeson K."/>
            <person name="Tran B."/>
            <person name="Rogers Y.-H."/>
            <person name="Friedman R."/>
            <person name="Venter J.C."/>
        </authorList>
    </citation>
    <scope>NUCLEOTIDE SEQUENCE [LARGE SCALE GENOMIC DNA]</scope>
    <source>
        <strain evidence="1 2">23-P</strain>
    </source>
</reference>
<dbReference type="HOGENOM" id="CLU_1189057_0_0_10"/>